<evidence type="ECO:0000313" key="1">
    <source>
        <dbReference type="EMBL" id="KIK32562.1"/>
    </source>
</evidence>
<dbReference type="AlphaFoldDB" id="A0A0D0AEC5"/>
<dbReference type="InParanoid" id="A0A0D0AEC5"/>
<accession>A0A0D0AEC5</accession>
<reference evidence="2" key="2">
    <citation type="submission" date="2015-01" db="EMBL/GenBank/DDBJ databases">
        <title>Evolutionary Origins and Diversification of the Mycorrhizal Mutualists.</title>
        <authorList>
            <consortium name="DOE Joint Genome Institute"/>
            <consortium name="Mycorrhizal Genomics Consortium"/>
            <person name="Kohler A."/>
            <person name="Kuo A."/>
            <person name="Nagy L.G."/>
            <person name="Floudas D."/>
            <person name="Copeland A."/>
            <person name="Barry K.W."/>
            <person name="Cichocki N."/>
            <person name="Veneault-Fourrey C."/>
            <person name="LaButti K."/>
            <person name="Lindquist E.A."/>
            <person name="Lipzen A."/>
            <person name="Lundell T."/>
            <person name="Morin E."/>
            <person name="Murat C."/>
            <person name="Riley R."/>
            <person name="Ohm R."/>
            <person name="Sun H."/>
            <person name="Tunlid A."/>
            <person name="Henrissat B."/>
            <person name="Grigoriev I.V."/>
            <person name="Hibbett D.S."/>
            <person name="Martin F."/>
        </authorList>
    </citation>
    <scope>NUCLEOTIDE SEQUENCE [LARGE SCALE GENOMIC DNA]</scope>
    <source>
        <strain evidence="2">UH-Slu-Lm8-n1</strain>
    </source>
</reference>
<reference evidence="1 2" key="1">
    <citation type="submission" date="2014-04" db="EMBL/GenBank/DDBJ databases">
        <authorList>
            <consortium name="DOE Joint Genome Institute"/>
            <person name="Kuo A."/>
            <person name="Ruytinx J."/>
            <person name="Rineau F."/>
            <person name="Colpaert J."/>
            <person name="Kohler A."/>
            <person name="Nagy L.G."/>
            <person name="Floudas D."/>
            <person name="Copeland A."/>
            <person name="Barry K.W."/>
            <person name="Cichocki N."/>
            <person name="Veneault-Fourrey C."/>
            <person name="LaButti K."/>
            <person name="Lindquist E.A."/>
            <person name="Lipzen A."/>
            <person name="Lundell T."/>
            <person name="Morin E."/>
            <person name="Murat C."/>
            <person name="Sun H."/>
            <person name="Tunlid A."/>
            <person name="Henrissat B."/>
            <person name="Grigoriev I.V."/>
            <person name="Hibbett D.S."/>
            <person name="Martin F."/>
            <person name="Nordberg H.P."/>
            <person name="Cantor M.N."/>
            <person name="Hua S.X."/>
        </authorList>
    </citation>
    <scope>NUCLEOTIDE SEQUENCE [LARGE SCALE GENOMIC DNA]</scope>
    <source>
        <strain evidence="1 2">UH-Slu-Lm8-n1</strain>
    </source>
</reference>
<dbReference type="HOGENOM" id="CLU_2672734_0_0_1"/>
<dbReference type="Proteomes" id="UP000054485">
    <property type="component" value="Unassembled WGS sequence"/>
</dbReference>
<name>A0A0D0AEC5_9AGAM</name>
<dbReference type="EMBL" id="KN836189">
    <property type="protein sequence ID" value="KIK32562.1"/>
    <property type="molecule type" value="Genomic_DNA"/>
</dbReference>
<protein>
    <submittedName>
        <fullName evidence="1">Uncharacterized protein</fullName>
    </submittedName>
</protein>
<sequence>MRSSSYATCGMNPWISRFSQGDALCGIKIRMQSCLHCARFYLSSQERPLLLKMRLSCGGWRVWQVLMIFWRYGRV</sequence>
<evidence type="ECO:0000313" key="2">
    <source>
        <dbReference type="Proteomes" id="UP000054485"/>
    </source>
</evidence>
<gene>
    <name evidence="1" type="ORF">CY34DRAFT_140901</name>
</gene>
<keyword evidence="2" id="KW-1185">Reference proteome</keyword>
<proteinExistence type="predicted"/>
<organism evidence="1 2">
    <name type="scientific">Suillus luteus UH-Slu-Lm8-n1</name>
    <dbReference type="NCBI Taxonomy" id="930992"/>
    <lineage>
        <taxon>Eukaryota</taxon>
        <taxon>Fungi</taxon>
        <taxon>Dikarya</taxon>
        <taxon>Basidiomycota</taxon>
        <taxon>Agaricomycotina</taxon>
        <taxon>Agaricomycetes</taxon>
        <taxon>Agaricomycetidae</taxon>
        <taxon>Boletales</taxon>
        <taxon>Suillineae</taxon>
        <taxon>Suillaceae</taxon>
        <taxon>Suillus</taxon>
    </lineage>
</organism>